<gene>
    <name evidence="4 6" type="primary">aat</name>
    <name evidence="6" type="ORF">L3556_04575</name>
</gene>
<comment type="function">
    <text evidence="4">Functions in the N-end rule pathway of protein degradation where it conjugates Leu, Phe and, less efficiently, Met from aminoacyl-tRNAs to the N-termini of proteins containing an N-terminal arginine or lysine.</text>
</comment>
<comment type="caution">
    <text evidence="6">The sequence shown here is derived from an EMBL/GenBank/DDBJ whole genome shotgun (WGS) entry which is preliminary data.</text>
</comment>
<organism evidence="6 7">
    <name type="scientific">Candidatus Synechococcus calcipolaris G9</name>
    <dbReference type="NCBI Taxonomy" id="1497997"/>
    <lineage>
        <taxon>Bacteria</taxon>
        <taxon>Bacillati</taxon>
        <taxon>Cyanobacteriota</taxon>
        <taxon>Cyanophyceae</taxon>
        <taxon>Synechococcales</taxon>
        <taxon>Synechococcaceae</taxon>
        <taxon>Synechococcus</taxon>
    </lineage>
</organism>
<dbReference type="Proteomes" id="UP001154265">
    <property type="component" value="Unassembled WGS sequence"/>
</dbReference>
<evidence type="ECO:0000313" key="7">
    <source>
        <dbReference type="Proteomes" id="UP001154265"/>
    </source>
</evidence>
<name>A0ABT6EWW2_9SYNE</name>
<dbReference type="Pfam" id="PF03588">
    <property type="entry name" value="Leu_Phe_trans"/>
    <property type="match status" value="1"/>
</dbReference>
<keyword evidence="1 4" id="KW-0963">Cytoplasm</keyword>
<comment type="similarity">
    <text evidence="4">Belongs to the L/F-transferase family.</text>
</comment>
<dbReference type="SUPFAM" id="SSF55729">
    <property type="entry name" value="Acyl-CoA N-acyltransferases (Nat)"/>
    <property type="match status" value="1"/>
</dbReference>
<evidence type="ECO:0000256" key="5">
    <source>
        <dbReference type="SAM" id="MobiDB-lite"/>
    </source>
</evidence>
<evidence type="ECO:0000256" key="4">
    <source>
        <dbReference type="HAMAP-Rule" id="MF_00688"/>
    </source>
</evidence>
<accession>A0ABT6EWW2</accession>
<dbReference type="PANTHER" id="PTHR30098">
    <property type="entry name" value="LEUCYL/PHENYLALANYL-TRNA--PROTEIN TRANSFERASE"/>
    <property type="match status" value="1"/>
</dbReference>
<comment type="catalytic activity">
    <reaction evidence="4">
        <text>N-terminal L-arginyl-[protein] + L-leucyl-tRNA(Leu) = N-terminal L-leucyl-L-arginyl-[protein] + tRNA(Leu) + H(+)</text>
        <dbReference type="Rhea" id="RHEA:50416"/>
        <dbReference type="Rhea" id="RHEA-COMP:9613"/>
        <dbReference type="Rhea" id="RHEA-COMP:9622"/>
        <dbReference type="Rhea" id="RHEA-COMP:12672"/>
        <dbReference type="Rhea" id="RHEA-COMP:12673"/>
        <dbReference type="ChEBI" id="CHEBI:15378"/>
        <dbReference type="ChEBI" id="CHEBI:64719"/>
        <dbReference type="ChEBI" id="CHEBI:78442"/>
        <dbReference type="ChEBI" id="CHEBI:78494"/>
        <dbReference type="ChEBI" id="CHEBI:133044"/>
        <dbReference type="EC" id="2.3.2.6"/>
    </reaction>
</comment>
<keyword evidence="7" id="KW-1185">Reference proteome</keyword>
<comment type="subcellular location">
    <subcellularLocation>
        <location evidence="4">Cytoplasm</location>
    </subcellularLocation>
</comment>
<comment type="catalytic activity">
    <reaction evidence="4">
        <text>L-phenylalanyl-tRNA(Phe) + an N-terminal L-alpha-aminoacyl-[protein] = an N-terminal L-phenylalanyl-L-alpha-aminoacyl-[protein] + tRNA(Phe)</text>
        <dbReference type="Rhea" id="RHEA:43632"/>
        <dbReference type="Rhea" id="RHEA-COMP:9668"/>
        <dbReference type="Rhea" id="RHEA-COMP:9699"/>
        <dbReference type="Rhea" id="RHEA-COMP:10636"/>
        <dbReference type="Rhea" id="RHEA-COMP:10637"/>
        <dbReference type="ChEBI" id="CHEBI:78442"/>
        <dbReference type="ChEBI" id="CHEBI:78531"/>
        <dbReference type="ChEBI" id="CHEBI:78597"/>
        <dbReference type="ChEBI" id="CHEBI:83561"/>
        <dbReference type="EC" id="2.3.2.6"/>
    </reaction>
</comment>
<evidence type="ECO:0000256" key="2">
    <source>
        <dbReference type="ARBA" id="ARBA00022679"/>
    </source>
</evidence>
<dbReference type="NCBIfam" id="TIGR00667">
    <property type="entry name" value="aat"/>
    <property type="match status" value="1"/>
</dbReference>
<dbReference type="RefSeq" id="WP_277866127.1">
    <property type="nucleotide sequence ID" value="NZ_JAKKUT010000002.1"/>
</dbReference>
<dbReference type="InterPro" id="IPR016181">
    <property type="entry name" value="Acyl_CoA_acyltransferase"/>
</dbReference>
<sequence>MFCPFNFYAGFNPNIGIKGILHHYAQGFFLMADGDDESQLSWYSSALPTMMPLDERFCYPRSLRRVLNQNQFQVAINRDFIGVMEGCAYANRESTWISLPLMEVYWQLHQAGWAHSFETWQGEQLAGGLLGIAIGGVFIGESMFYHIPNGSKVALVKLVEHLRSRQFTSFDVQMVNSHLVRFGADFISKPNYHNQLRQGLRSPSRFTDDAPFSPFFQPPSS</sequence>
<dbReference type="EMBL" id="JAKKUT010000002">
    <property type="protein sequence ID" value="MDG2990212.1"/>
    <property type="molecule type" value="Genomic_DNA"/>
</dbReference>
<dbReference type="EC" id="2.3.2.6" evidence="4"/>
<proteinExistence type="inferred from homology"/>
<dbReference type="InterPro" id="IPR042203">
    <property type="entry name" value="Leu/Phe-tRNA_Trfase_C"/>
</dbReference>
<evidence type="ECO:0000313" key="6">
    <source>
        <dbReference type="EMBL" id="MDG2990212.1"/>
    </source>
</evidence>
<evidence type="ECO:0000256" key="3">
    <source>
        <dbReference type="ARBA" id="ARBA00023315"/>
    </source>
</evidence>
<reference evidence="6" key="2">
    <citation type="submission" date="2022-01" db="EMBL/GenBank/DDBJ databases">
        <authorList>
            <person name="Zivanovic Y."/>
            <person name="Moreira D."/>
            <person name="Lopez-Garcia P."/>
        </authorList>
    </citation>
    <scope>NUCLEOTIDE SEQUENCE</scope>
    <source>
        <strain evidence="6">G9</strain>
    </source>
</reference>
<dbReference type="HAMAP" id="MF_00688">
    <property type="entry name" value="Leu_Phe_trans"/>
    <property type="match status" value="1"/>
</dbReference>
<dbReference type="InterPro" id="IPR004616">
    <property type="entry name" value="Leu/Phe-tRNA_Trfase"/>
</dbReference>
<evidence type="ECO:0000256" key="1">
    <source>
        <dbReference type="ARBA" id="ARBA00022490"/>
    </source>
</evidence>
<keyword evidence="3 4" id="KW-0012">Acyltransferase</keyword>
<reference evidence="6" key="1">
    <citation type="journal article" date="2022" name="Genome Biol. Evol.">
        <title>A New Gene Family Diagnostic for Intracellular Biomineralization of Amorphous Ca Carbonates by Cyanobacteria.</title>
        <authorList>
            <person name="Benzerara K."/>
            <person name="Duprat E."/>
            <person name="Bitard-Feildel T."/>
            <person name="Caumes G."/>
            <person name="Cassier-Chauvat C."/>
            <person name="Chauvat F."/>
            <person name="Dezi M."/>
            <person name="Diop S.I."/>
            <person name="Gaschignard G."/>
            <person name="Gorgen S."/>
            <person name="Gugger M."/>
            <person name="Lopez-Garcia P."/>
            <person name="Millet M."/>
            <person name="Skouri-Panet F."/>
            <person name="Moreira D."/>
            <person name="Callebaut I."/>
        </authorList>
    </citation>
    <scope>NUCLEOTIDE SEQUENCE</scope>
    <source>
        <strain evidence="6">G9</strain>
    </source>
</reference>
<dbReference type="Gene3D" id="3.40.630.70">
    <property type="entry name" value="Leucyl/phenylalanyl-tRNA-protein transferase, C-terminal domain"/>
    <property type="match status" value="1"/>
</dbReference>
<comment type="catalytic activity">
    <reaction evidence="4">
        <text>N-terminal L-lysyl-[protein] + L-leucyl-tRNA(Leu) = N-terminal L-leucyl-L-lysyl-[protein] + tRNA(Leu) + H(+)</text>
        <dbReference type="Rhea" id="RHEA:12340"/>
        <dbReference type="Rhea" id="RHEA-COMP:9613"/>
        <dbReference type="Rhea" id="RHEA-COMP:9622"/>
        <dbReference type="Rhea" id="RHEA-COMP:12670"/>
        <dbReference type="Rhea" id="RHEA-COMP:12671"/>
        <dbReference type="ChEBI" id="CHEBI:15378"/>
        <dbReference type="ChEBI" id="CHEBI:65249"/>
        <dbReference type="ChEBI" id="CHEBI:78442"/>
        <dbReference type="ChEBI" id="CHEBI:78494"/>
        <dbReference type="ChEBI" id="CHEBI:133043"/>
        <dbReference type="EC" id="2.3.2.6"/>
    </reaction>
</comment>
<dbReference type="PANTHER" id="PTHR30098:SF2">
    <property type="entry name" value="LEUCYL_PHENYLALANYL-TRNA--PROTEIN TRANSFERASE"/>
    <property type="match status" value="1"/>
</dbReference>
<feature type="region of interest" description="Disordered" evidence="5">
    <location>
        <begin position="200"/>
        <end position="221"/>
    </location>
</feature>
<keyword evidence="2 4" id="KW-0808">Transferase</keyword>
<dbReference type="GO" id="GO:0008914">
    <property type="term" value="F:leucyl-tRNA--protein transferase activity"/>
    <property type="evidence" value="ECO:0007669"/>
    <property type="project" value="UniProtKB-EC"/>
</dbReference>
<protein>
    <recommendedName>
        <fullName evidence="4">Leucyl/phenylalanyl-tRNA--protein transferase</fullName>
        <ecNumber evidence="4">2.3.2.6</ecNumber>
    </recommendedName>
    <alternativeName>
        <fullName evidence="4">L/F-transferase</fullName>
    </alternativeName>
    <alternativeName>
        <fullName evidence="4">Leucyltransferase</fullName>
    </alternativeName>
    <alternativeName>
        <fullName evidence="4">Phenyalanyltransferase</fullName>
    </alternativeName>
</protein>